<reference evidence="6 7" key="1">
    <citation type="journal article" date="2014" name="Antonie Van Leeuwenhoek">
        <title>Fictibacillus enclensis sp. nov., isolated from marine sediment.</title>
        <authorList>
            <person name="Dastager S.G."/>
            <person name="Mawlankar R."/>
            <person name="Srinivasan K."/>
            <person name="Tang S.K."/>
            <person name="Lee J.C."/>
            <person name="Ramana V.V."/>
            <person name="Shouche Y.S."/>
        </authorList>
    </citation>
    <scope>NUCLEOTIDE SEQUENCE [LARGE SCALE GENOMIC DNA]</scope>
    <source>
        <strain evidence="6 7">NIO-1003</strain>
    </source>
</reference>
<dbReference type="EMBL" id="LNQN01000002">
    <property type="protein sequence ID" value="KSU83711.1"/>
    <property type="molecule type" value="Genomic_DNA"/>
</dbReference>
<name>A0A0V8J9A4_9BACL</name>
<evidence type="ECO:0000256" key="2">
    <source>
        <dbReference type="ARBA" id="ARBA00022692"/>
    </source>
</evidence>
<evidence type="ECO:0000256" key="1">
    <source>
        <dbReference type="ARBA" id="ARBA00004141"/>
    </source>
</evidence>
<keyword evidence="2 5" id="KW-0812">Transmembrane</keyword>
<dbReference type="AlphaFoldDB" id="A0A0V8J9A4"/>
<evidence type="ECO:0000313" key="6">
    <source>
        <dbReference type="EMBL" id="KSU83711.1"/>
    </source>
</evidence>
<keyword evidence="4 5" id="KW-0472">Membrane</keyword>
<dbReference type="PANTHER" id="PTHR37306:SF1">
    <property type="entry name" value="COLICIN V PRODUCTION PROTEIN"/>
    <property type="match status" value="1"/>
</dbReference>
<dbReference type="Pfam" id="PF02674">
    <property type="entry name" value="Colicin_V"/>
    <property type="match status" value="1"/>
</dbReference>
<comment type="subcellular location">
    <subcellularLocation>
        <location evidence="1">Membrane</location>
        <topology evidence="1">Multi-pass membrane protein</topology>
    </subcellularLocation>
</comment>
<dbReference type="GO" id="GO:0009403">
    <property type="term" value="P:toxin biosynthetic process"/>
    <property type="evidence" value="ECO:0007669"/>
    <property type="project" value="InterPro"/>
</dbReference>
<dbReference type="PANTHER" id="PTHR37306">
    <property type="entry name" value="COLICIN V PRODUCTION PROTEIN"/>
    <property type="match status" value="1"/>
</dbReference>
<feature type="transmembrane region" description="Helical" evidence="5">
    <location>
        <begin position="77"/>
        <end position="97"/>
    </location>
</feature>
<evidence type="ECO:0000256" key="4">
    <source>
        <dbReference type="ARBA" id="ARBA00023136"/>
    </source>
</evidence>
<feature type="transmembrane region" description="Helical" evidence="5">
    <location>
        <begin position="25"/>
        <end position="43"/>
    </location>
</feature>
<sequence length="179" mass="19952">MLDLILIVLLIAGFFIGLKRGLVMQVVHLVGFIAAYVVAYLYFDDLAPHLKLWIPYPSVGNDSPMSSILNSISLEDVYYRAIAFALLFFATKILLQIVGNMLSFIAELPLLRTVNRWLGGVLGFVEVYLILFLLLYVASLVPSGSIHTAFQDSFIGQSMVKNTPVFSDTIKDLWSKNMA</sequence>
<dbReference type="RefSeq" id="WP_061972550.1">
    <property type="nucleotide sequence ID" value="NZ_CP126109.1"/>
</dbReference>
<protein>
    <recommendedName>
        <fullName evidence="8">CvpA family protein</fullName>
    </recommendedName>
</protein>
<dbReference type="GO" id="GO:0016020">
    <property type="term" value="C:membrane"/>
    <property type="evidence" value="ECO:0007669"/>
    <property type="project" value="UniProtKB-SubCell"/>
</dbReference>
<comment type="caution">
    <text evidence="6">The sequence shown here is derived from an EMBL/GenBank/DDBJ whole genome shotgun (WGS) entry which is preliminary data.</text>
</comment>
<keyword evidence="7" id="KW-1185">Reference proteome</keyword>
<keyword evidence="3 5" id="KW-1133">Transmembrane helix</keyword>
<dbReference type="OrthoDB" id="1809613at2"/>
<gene>
    <name evidence="6" type="ORF">AS030_14310</name>
</gene>
<organism evidence="6 7">
    <name type="scientific">Fictibacillus enclensis</name>
    <dbReference type="NCBI Taxonomy" id="1017270"/>
    <lineage>
        <taxon>Bacteria</taxon>
        <taxon>Bacillati</taxon>
        <taxon>Bacillota</taxon>
        <taxon>Bacilli</taxon>
        <taxon>Bacillales</taxon>
        <taxon>Fictibacillaceae</taxon>
        <taxon>Fictibacillus</taxon>
    </lineage>
</organism>
<feature type="transmembrane region" description="Helical" evidence="5">
    <location>
        <begin position="117"/>
        <end position="138"/>
    </location>
</feature>
<evidence type="ECO:0000256" key="5">
    <source>
        <dbReference type="SAM" id="Phobius"/>
    </source>
</evidence>
<dbReference type="Proteomes" id="UP000054099">
    <property type="component" value="Unassembled WGS sequence"/>
</dbReference>
<dbReference type="InterPro" id="IPR003825">
    <property type="entry name" value="Colicin-V_CvpA"/>
</dbReference>
<proteinExistence type="predicted"/>
<evidence type="ECO:0000256" key="3">
    <source>
        <dbReference type="ARBA" id="ARBA00022989"/>
    </source>
</evidence>
<evidence type="ECO:0008006" key="8">
    <source>
        <dbReference type="Google" id="ProtNLM"/>
    </source>
</evidence>
<accession>A0A0V8J9A4</accession>
<evidence type="ECO:0000313" key="7">
    <source>
        <dbReference type="Proteomes" id="UP000054099"/>
    </source>
</evidence>